<evidence type="ECO:0000313" key="1">
    <source>
        <dbReference type="EMBL" id="DAD82602.1"/>
    </source>
</evidence>
<sequence>MSGLDVRVFGKNFIEQKADDQSCNSTVLRGS</sequence>
<reference evidence="1" key="1">
    <citation type="journal article" date="2021" name="Proc. Natl. Acad. Sci. U.S.A.">
        <title>A Catalog of Tens of Thousands of Viruses from Human Metagenomes Reveals Hidden Associations with Chronic Diseases.</title>
        <authorList>
            <person name="Tisza M.J."/>
            <person name="Buck C.B."/>
        </authorList>
    </citation>
    <scope>NUCLEOTIDE SEQUENCE</scope>
    <source>
        <strain evidence="1">CtMM521</strain>
    </source>
</reference>
<protein>
    <submittedName>
        <fullName evidence="1">Uncharacterized protein</fullName>
    </submittedName>
</protein>
<dbReference type="EMBL" id="BK014922">
    <property type="protein sequence ID" value="DAD82602.1"/>
    <property type="molecule type" value="Genomic_DNA"/>
</dbReference>
<name>A0A8S5MK32_9CAUD</name>
<proteinExistence type="predicted"/>
<accession>A0A8S5MK32</accession>
<organism evidence="1">
    <name type="scientific">Siphoviridae sp. ctMM521</name>
    <dbReference type="NCBI Taxonomy" id="2826259"/>
    <lineage>
        <taxon>Viruses</taxon>
        <taxon>Duplodnaviria</taxon>
        <taxon>Heunggongvirae</taxon>
        <taxon>Uroviricota</taxon>
        <taxon>Caudoviricetes</taxon>
    </lineage>
</organism>